<dbReference type="KEGG" id="cprv:CYPRO_2657"/>
<dbReference type="SUPFAM" id="SSF50249">
    <property type="entry name" value="Nucleic acid-binding proteins"/>
    <property type="match status" value="1"/>
</dbReference>
<evidence type="ECO:0000256" key="3">
    <source>
        <dbReference type="ARBA" id="ARBA00022691"/>
    </source>
</evidence>
<dbReference type="PROSITE" id="PS01230">
    <property type="entry name" value="TRMA_1"/>
    <property type="match status" value="1"/>
</dbReference>
<dbReference type="InterPro" id="IPR030391">
    <property type="entry name" value="MeTrfase_TrmA_CS"/>
</dbReference>
<dbReference type="InterPro" id="IPR012340">
    <property type="entry name" value="NA-bd_OB-fold"/>
</dbReference>
<dbReference type="Gene3D" id="2.40.50.1070">
    <property type="match status" value="1"/>
</dbReference>
<dbReference type="Gene3D" id="3.40.50.150">
    <property type="entry name" value="Vaccinia Virus protein VP39"/>
    <property type="match status" value="1"/>
</dbReference>
<evidence type="ECO:0000313" key="8">
    <source>
        <dbReference type="Proteomes" id="UP000254808"/>
    </source>
</evidence>
<organism evidence="7 8">
    <name type="scientific">Cyclonatronum proteinivorum</name>
    <dbReference type="NCBI Taxonomy" id="1457365"/>
    <lineage>
        <taxon>Bacteria</taxon>
        <taxon>Pseudomonadati</taxon>
        <taxon>Balneolota</taxon>
        <taxon>Balneolia</taxon>
        <taxon>Balneolales</taxon>
        <taxon>Cyclonatronaceae</taxon>
        <taxon>Cyclonatronum</taxon>
    </lineage>
</organism>
<dbReference type="PROSITE" id="PS01231">
    <property type="entry name" value="TRMA_2"/>
    <property type="match status" value="1"/>
</dbReference>
<evidence type="ECO:0000259" key="6">
    <source>
        <dbReference type="PROSITE" id="PS50926"/>
    </source>
</evidence>
<dbReference type="InterPro" id="IPR030390">
    <property type="entry name" value="MeTrfase_TrmA_AS"/>
</dbReference>
<dbReference type="PROSITE" id="PS50926">
    <property type="entry name" value="TRAM"/>
    <property type="match status" value="1"/>
</dbReference>
<name>A0A345UN47_9BACT</name>
<feature type="active site" description="Nucleophile" evidence="4">
    <location>
        <position position="426"/>
    </location>
</feature>
<evidence type="ECO:0000313" key="7">
    <source>
        <dbReference type="EMBL" id="AXJ01899.1"/>
    </source>
</evidence>
<keyword evidence="3 4" id="KW-0949">S-adenosyl-L-methionine</keyword>
<feature type="binding site" evidence="4">
    <location>
        <position position="350"/>
    </location>
    <ligand>
        <name>S-adenosyl-L-methionine</name>
        <dbReference type="ChEBI" id="CHEBI:59789"/>
    </ligand>
</feature>
<evidence type="ECO:0000256" key="4">
    <source>
        <dbReference type="PROSITE-ProRule" id="PRU01024"/>
    </source>
</evidence>
<dbReference type="GO" id="GO:0001510">
    <property type="term" value="P:RNA methylation"/>
    <property type="evidence" value="ECO:0007669"/>
    <property type="project" value="UniProtKB-ARBA"/>
</dbReference>
<dbReference type="NCBIfam" id="TIGR00479">
    <property type="entry name" value="rumA"/>
    <property type="match status" value="1"/>
</dbReference>
<feature type="binding site" evidence="4">
    <location>
        <position position="300"/>
    </location>
    <ligand>
        <name>S-adenosyl-L-methionine</name>
        <dbReference type="ChEBI" id="CHEBI:59789"/>
    </ligand>
</feature>
<dbReference type="InterPro" id="IPR002792">
    <property type="entry name" value="TRAM_dom"/>
</dbReference>
<keyword evidence="8" id="KW-1185">Reference proteome</keyword>
<proteinExistence type="inferred from homology"/>
<dbReference type="RefSeq" id="WP_114985043.1">
    <property type="nucleotide sequence ID" value="NZ_CP027806.1"/>
</dbReference>
<keyword evidence="2 4" id="KW-0808">Transferase</keyword>
<dbReference type="PANTHER" id="PTHR11061">
    <property type="entry name" value="RNA M5U METHYLTRANSFERASE"/>
    <property type="match status" value="1"/>
</dbReference>
<reference evidence="7 8" key="1">
    <citation type="submission" date="2018-03" db="EMBL/GenBank/DDBJ databases">
        <title>Phenotypic and genomic properties of Cyclonatronum proteinivorum gen. nov., sp. nov., a haloalkaliphilic bacteroidete from soda lakes possessing Na+-translocating rhodopsin.</title>
        <authorList>
            <person name="Toshchakov S.V."/>
            <person name="Korzhenkov A."/>
            <person name="Samarov N.I."/>
            <person name="Kublanov I.V."/>
            <person name="Muntyan M.S."/>
            <person name="Sorokin D.Y."/>
        </authorList>
    </citation>
    <scope>NUCLEOTIDE SEQUENCE [LARGE SCALE GENOMIC DNA]</scope>
    <source>
        <strain evidence="7 8">Omega</strain>
    </source>
</reference>
<accession>A0A345UN47</accession>
<dbReference type="GO" id="GO:0008757">
    <property type="term" value="F:S-adenosylmethionine-dependent methyltransferase activity"/>
    <property type="evidence" value="ECO:0007669"/>
    <property type="project" value="UniProtKB-ARBA"/>
</dbReference>
<protein>
    <submittedName>
        <fullName evidence="7">23S rRNA (Uracil1939-C5)-methyltransferase</fullName>
    </submittedName>
</protein>
<dbReference type="InterPro" id="IPR029063">
    <property type="entry name" value="SAM-dependent_MTases_sf"/>
</dbReference>
<dbReference type="AlphaFoldDB" id="A0A345UN47"/>
<dbReference type="PANTHER" id="PTHR11061:SF30">
    <property type="entry name" value="TRNA (URACIL(54)-C(5))-METHYLTRANSFERASE"/>
    <property type="match status" value="1"/>
</dbReference>
<dbReference type="Pfam" id="PF01938">
    <property type="entry name" value="TRAM"/>
    <property type="match status" value="1"/>
</dbReference>
<keyword evidence="1 4" id="KW-0489">Methyltransferase</keyword>
<dbReference type="SUPFAM" id="SSF53335">
    <property type="entry name" value="S-adenosyl-L-methionine-dependent methyltransferases"/>
    <property type="match status" value="1"/>
</dbReference>
<dbReference type="FunFam" id="2.40.50.1070:FF:000003">
    <property type="entry name" value="23S rRNA (Uracil-5-)-methyltransferase RumA"/>
    <property type="match status" value="1"/>
</dbReference>
<dbReference type="Proteomes" id="UP000254808">
    <property type="component" value="Chromosome"/>
</dbReference>
<dbReference type="Gene3D" id="2.40.50.140">
    <property type="entry name" value="Nucleic acid-binding proteins"/>
    <property type="match status" value="1"/>
</dbReference>
<sequence length="469" mass="52998">MAVKKGHTAELTIESAAYEGKGFGRLEDRACFVKNTAPGDRVKVRIIKKRKAFFEGQLLEVLEEGPDRVTPVCRHASVCGGCTWQHVTYAEQLRFKRQHVEDHLQRIGGLRDITPLPVLQAPHELYYRNKMEYSFGDRRWLTREEIDSGVTFTDKDVAAGMHAPGRFDRILNLDECHLQIPVSYEIMNFVRHYALQHDIPSFNPIKKQGFIRHVMVRTGHHTGDLMVNLVTFADRDDLVQPLADALLERFPEITTIVNNVNDTPSPSSEGRFEKILYGPGYITEKLGRNAFRIDANTFFQTNTLQAERLYETARHFADLRPNDLLFDLYCGVGSLTLYTADAVRQAVGIELNPVSVENAFRNAAANGVTNCAFETGDMKDVFTQKFVQKYGKPDVIITDPPRAGMHPDVVKTLCTLAADRLVYVSCNSATMARDLAELSAVYRIDAVQPVDMFPQTYHIETVAKLTRRS</sequence>
<dbReference type="InterPro" id="IPR010280">
    <property type="entry name" value="U5_MeTrfase_fam"/>
</dbReference>
<feature type="binding site" evidence="4">
    <location>
        <position position="399"/>
    </location>
    <ligand>
        <name>S-adenosyl-L-methionine</name>
        <dbReference type="ChEBI" id="CHEBI:59789"/>
    </ligand>
</feature>
<dbReference type="PROSITE" id="PS51687">
    <property type="entry name" value="SAM_MT_RNA_M5U"/>
    <property type="match status" value="1"/>
</dbReference>
<dbReference type="Pfam" id="PF05958">
    <property type="entry name" value="tRNA_U5-meth_tr"/>
    <property type="match status" value="1"/>
</dbReference>
<dbReference type="FunFam" id="3.40.50.150:FF:000009">
    <property type="entry name" value="23S rRNA (Uracil(1939)-C(5))-methyltransferase RlmD"/>
    <property type="match status" value="1"/>
</dbReference>
<comment type="similarity">
    <text evidence="4">Belongs to the class I-like SAM-binding methyltransferase superfamily. RNA M5U methyltransferase family.</text>
</comment>
<evidence type="ECO:0000256" key="1">
    <source>
        <dbReference type="ARBA" id="ARBA00022603"/>
    </source>
</evidence>
<feature type="active site" evidence="5">
    <location>
        <position position="426"/>
    </location>
</feature>
<dbReference type="GO" id="GO:0008173">
    <property type="term" value="F:RNA methyltransferase activity"/>
    <property type="evidence" value="ECO:0007669"/>
    <property type="project" value="InterPro"/>
</dbReference>
<dbReference type="GO" id="GO:0006396">
    <property type="term" value="P:RNA processing"/>
    <property type="evidence" value="ECO:0007669"/>
    <property type="project" value="InterPro"/>
</dbReference>
<feature type="domain" description="TRAM" evidence="6">
    <location>
        <begin position="2"/>
        <end position="60"/>
    </location>
</feature>
<feature type="binding site" evidence="4">
    <location>
        <position position="329"/>
    </location>
    <ligand>
        <name>S-adenosyl-L-methionine</name>
        <dbReference type="ChEBI" id="CHEBI:59789"/>
    </ligand>
</feature>
<gene>
    <name evidence="7" type="ORF">CYPRO_2657</name>
</gene>
<evidence type="ECO:0000256" key="2">
    <source>
        <dbReference type="ARBA" id="ARBA00022679"/>
    </source>
</evidence>
<evidence type="ECO:0000256" key="5">
    <source>
        <dbReference type="PROSITE-ProRule" id="PRU10015"/>
    </source>
</evidence>
<dbReference type="CDD" id="cd02440">
    <property type="entry name" value="AdoMet_MTases"/>
    <property type="match status" value="1"/>
</dbReference>
<dbReference type="EMBL" id="CP027806">
    <property type="protein sequence ID" value="AXJ01899.1"/>
    <property type="molecule type" value="Genomic_DNA"/>
</dbReference>
<dbReference type="OrthoDB" id="9804590at2"/>